<keyword evidence="2" id="KW-1185">Reference proteome</keyword>
<proteinExistence type="predicted"/>
<protein>
    <recommendedName>
        <fullName evidence="3">UvrD-like helicase C-terminal domain-containing protein</fullName>
    </recommendedName>
</protein>
<dbReference type="CDD" id="cd18809">
    <property type="entry name" value="SF1_C_RecD"/>
    <property type="match status" value="1"/>
</dbReference>
<accession>A0AA38P5S6</accession>
<evidence type="ECO:0000313" key="2">
    <source>
        <dbReference type="Proteomes" id="UP001163846"/>
    </source>
</evidence>
<gene>
    <name evidence="1" type="ORF">F5878DRAFT_508778</name>
</gene>
<sequence>MTAHKSQGGTFNRVVIDLESCMGTERPYVMISRVKSLEGLLILRPFGKGKITCHQSQEVRSELNRLNNL</sequence>
<organism evidence="1 2">
    <name type="scientific">Lentinula raphanica</name>
    <dbReference type="NCBI Taxonomy" id="153919"/>
    <lineage>
        <taxon>Eukaryota</taxon>
        <taxon>Fungi</taxon>
        <taxon>Dikarya</taxon>
        <taxon>Basidiomycota</taxon>
        <taxon>Agaricomycotina</taxon>
        <taxon>Agaricomycetes</taxon>
        <taxon>Agaricomycetidae</taxon>
        <taxon>Agaricales</taxon>
        <taxon>Marasmiineae</taxon>
        <taxon>Omphalotaceae</taxon>
        <taxon>Lentinula</taxon>
    </lineage>
</organism>
<comment type="caution">
    <text evidence="1">The sequence shown here is derived from an EMBL/GenBank/DDBJ whole genome shotgun (WGS) entry which is preliminary data.</text>
</comment>
<dbReference type="EMBL" id="MU806308">
    <property type="protein sequence ID" value="KAJ3836601.1"/>
    <property type="molecule type" value="Genomic_DNA"/>
</dbReference>
<name>A0AA38P5S6_9AGAR</name>
<dbReference type="AlphaFoldDB" id="A0AA38P5S6"/>
<reference evidence="1" key="1">
    <citation type="submission" date="2022-08" db="EMBL/GenBank/DDBJ databases">
        <authorList>
            <consortium name="DOE Joint Genome Institute"/>
            <person name="Min B."/>
            <person name="Riley R."/>
            <person name="Sierra-Patev S."/>
            <person name="Naranjo-Ortiz M."/>
            <person name="Looney B."/>
            <person name="Konkel Z."/>
            <person name="Slot J.C."/>
            <person name="Sakamoto Y."/>
            <person name="Steenwyk J.L."/>
            <person name="Rokas A."/>
            <person name="Carro J."/>
            <person name="Camarero S."/>
            <person name="Ferreira P."/>
            <person name="Molpeceres G."/>
            <person name="Ruiz-Duenas F.J."/>
            <person name="Serrano A."/>
            <person name="Henrissat B."/>
            <person name="Drula E."/>
            <person name="Hughes K.W."/>
            <person name="Mata J.L."/>
            <person name="Ishikawa N.K."/>
            <person name="Vargas-Isla R."/>
            <person name="Ushijima S."/>
            <person name="Smith C.A."/>
            <person name="Ahrendt S."/>
            <person name="Andreopoulos W."/>
            <person name="He G."/>
            <person name="Labutti K."/>
            <person name="Lipzen A."/>
            <person name="Ng V."/>
            <person name="Sandor L."/>
            <person name="Barry K."/>
            <person name="Martinez A.T."/>
            <person name="Xiao Y."/>
            <person name="Gibbons J.G."/>
            <person name="Terashima K."/>
            <person name="Hibbett D.S."/>
            <person name="Grigoriev I.V."/>
        </authorList>
    </citation>
    <scope>NUCLEOTIDE SEQUENCE</scope>
    <source>
        <strain evidence="1">TFB9207</strain>
    </source>
</reference>
<evidence type="ECO:0000313" key="1">
    <source>
        <dbReference type="EMBL" id="KAJ3836601.1"/>
    </source>
</evidence>
<dbReference type="Proteomes" id="UP001163846">
    <property type="component" value="Unassembled WGS sequence"/>
</dbReference>
<dbReference type="SUPFAM" id="SSF52540">
    <property type="entry name" value="P-loop containing nucleoside triphosphate hydrolases"/>
    <property type="match status" value="1"/>
</dbReference>
<evidence type="ECO:0008006" key="3">
    <source>
        <dbReference type="Google" id="ProtNLM"/>
    </source>
</evidence>
<feature type="non-terminal residue" evidence="1">
    <location>
        <position position="69"/>
    </location>
</feature>
<dbReference type="InterPro" id="IPR027417">
    <property type="entry name" value="P-loop_NTPase"/>
</dbReference>